<dbReference type="GO" id="GO:0006355">
    <property type="term" value="P:regulation of DNA-templated transcription"/>
    <property type="evidence" value="ECO:0007669"/>
    <property type="project" value="InterPro"/>
</dbReference>
<dbReference type="InterPro" id="IPR001867">
    <property type="entry name" value="OmpR/PhoB-type_DNA-bd"/>
</dbReference>
<dbReference type="Pfam" id="PF03704">
    <property type="entry name" value="BTAD"/>
    <property type="match status" value="1"/>
</dbReference>
<evidence type="ECO:0000259" key="5">
    <source>
        <dbReference type="PROSITE" id="PS51755"/>
    </source>
</evidence>
<evidence type="ECO:0000256" key="3">
    <source>
        <dbReference type="PROSITE-ProRule" id="PRU01091"/>
    </source>
</evidence>
<dbReference type="InterPro" id="IPR019734">
    <property type="entry name" value="TPR_rpt"/>
</dbReference>
<dbReference type="SUPFAM" id="SSF52540">
    <property type="entry name" value="P-loop containing nucleoside triphosphate hydrolases"/>
    <property type="match status" value="1"/>
</dbReference>
<dbReference type="EMBL" id="JAJOMB010000018">
    <property type="protein sequence ID" value="MCD5314728.1"/>
    <property type="molecule type" value="Genomic_DNA"/>
</dbReference>
<dbReference type="InterPro" id="IPR005158">
    <property type="entry name" value="BTAD"/>
</dbReference>
<keyword evidence="2 3" id="KW-0238">DNA-binding</keyword>
<dbReference type="PANTHER" id="PTHR47691">
    <property type="entry name" value="REGULATOR-RELATED"/>
    <property type="match status" value="1"/>
</dbReference>
<dbReference type="InterPro" id="IPR027417">
    <property type="entry name" value="P-loop_NTPase"/>
</dbReference>
<proteinExistence type="inferred from homology"/>
<dbReference type="GO" id="GO:0003677">
    <property type="term" value="F:DNA binding"/>
    <property type="evidence" value="ECO:0007669"/>
    <property type="project" value="UniProtKB-UniRule"/>
</dbReference>
<dbReference type="GO" id="GO:0043531">
    <property type="term" value="F:ADP binding"/>
    <property type="evidence" value="ECO:0007669"/>
    <property type="project" value="InterPro"/>
</dbReference>
<dbReference type="InterPro" id="IPR036388">
    <property type="entry name" value="WH-like_DNA-bd_sf"/>
</dbReference>
<dbReference type="Gene3D" id="3.40.50.300">
    <property type="entry name" value="P-loop containing nucleotide triphosphate hydrolases"/>
    <property type="match status" value="1"/>
</dbReference>
<dbReference type="Proteomes" id="UP001138997">
    <property type="component" value="Unassembled WGS sequence"/>
</dbReference>
<dbReference type="CDD" id="cd15831">
    <property type="entry name" value="BTAD"/>
    <property type="match status" value="1"/>
</dbReference>
<keyword evidence="7" id="KW-1185">Reference proteome</keyword>
<evidence type="ECO:0000256" key="1">
    <source>
        <dbReference type="ARBA" id="ARBA00005820"/>
    </source>
</evidence>
<evidence type="ECO:0000256" key="4">
    <source>
        <dbReference type="SAM" id="MobiDB-lite"/>
    </source>
</evidence>
<comment type="caution">
    <text evidence="6">The sequence shown here is derived from an EMBL/GenBank/DDBJ whole genome shotgun (WGS) entry which is preliminary data.</text>
</comment>
<evidence type="ECO:0000313" key="6">
    <source>
        <dbReference type="EMBL" id="MCD5314728.1"/>
    </source>
</evidence>
<dbReference type="PROSITE" id="PS51755">
    <property type="entry name" value="OMPR_PHOB"/>
    <property type="match status" value="1"/>
</dbReference>
<sequence>MRFQVLGPLRGFLDEAELHLGPPKQRTLLALMLVRAGQPVSLPEIVDLIWGEDPPDTVVNVIHRHVAAVRRTLEPGLPARTQSRWVTRVAAGYRLDLPPDTLDLTDFRALVQQTEDAPAPQAARLLVQALSMWHGPVVADLTPEAREHPAFVAVEAEYLAAIRRAADLAQGAGTAVAGDLLPILRQAAARHPLDEAVQARLMLLLGVLGRTAEAMDLFEVLRSRLGTELGLTPGPELRAAQRTLAETMAATGELPVGTPTPTAAPAPDVTTPSVAPPLPSPSAEQPKIQATDGTLAWVRPAQLPADLAWFTGRRHELDAVTSLLSEPDAAAAPRLVVISGMGGVGKTTLAVHWAHQVADYFPDGQLYVNLRGFHPSGAVMGPAETLRSFLDALGVPRERIPAQLEAQAALYRSLMAERRMLILLDNARDSEHVRHLLPGTTGSLVIVTSRNQLIDLVATEGARPVGLDPLPRSDAWRFLETRLGADRTALESAAADEVIELSGRLPLTLALVCAHVAVNPARSLENVAASIREIGGLDSFSDSFSGETAPTDVRSVFSWSYHALSEPAARLFRLFGQHPGPDCSLAAVLSLADRARPEIWPALGELLRASLIYEARPGRFGCHELLRAYAGELAAVPEHQQESADARARLLDHYLHSADAAAATLTPSRDRLALPTPVTGTRPQSFGSTREAAAWLEAERPALVAVIRQDQRYGSARHTWQLAAVIENYLDRAGSWQVQVGLQTLAREAAQRSADLLGTAHASRALGFAQFRLGLDQEATRSLTQALALFDRLEDSGGRAYTRRQLAFQANGRGDHRTALAHYRVAATLYRESGDVSGQGWVHNEVGWTHILLGEYDQALTECLASIDLHRDVGNRNGEAAALDSLGFALHHLDRPDEALDSYYGALGIYRQIADRYLEADTLVHIGDSHLKAGRSAEAVLNWEDALEILQDMGHPDAGAVRDKVSALSVGRSSVRWQY</sequence>
<dbReference type="Pfam" id="PF00931">
    <property type="entry name" value="NB-ARC"/>
    <property type="match status" value="1"/>
</dbReference>
<dbReference type="SMART" id="SM00028">
    <property type="entry name" value="TPR"/>
    <property type="match status" value="5"/>
</dbReference>
<dbReference type="Gene3D" id="1.10.10.10">
    <property type="entry name" value="Winged helix-like DNA-binding domain superfamily/Winged helix DNA-binding domain"/>
    <property type="match status" value="1"/>
</dbReference>
<dbReference type="PRINTS" id="PR00364">
    <property type="entry name" value="DISEASERSIST"/>
</dbReference>
<evidence type="ECO:0000313" key="7">
    <source>
        <dbReference type="Proteomes" id="UP001138997"/>
    </source>
</evidence>
<accession>A0A9X1T2K8</accession>
<organism evidence="6 7">
    <name type="scientific">Kineosporia babensis</name>
    <dbReference type="NCBI Taxonomy" id="499548"/>
    <lineage>
        <taxon>Bacteria</taxon>
        <taxon>Bacillati</taxon>
        <taxon>Actinomycetota</taxon>
        <taxon>Actinomycetes</taxon>
        <taxon>Kineosporiales</taxon>
        <taxon>Kineosporiaceae</taxon>
        <taxon>Kineosporia</taxon>
    </lineage>
</organism>
<dbReference type="PANTHER" id="PTHR47691:SF3">
    <property type="entry name" value="HTH-TYPE TRANSCRIPTIONAL REGULATOR RV0890C-RELATED"/>
    <property type="match status" value="1"/>
</dbReference>
<dbReference type="GO" id="GO:0000160">
    <property type="term" value="P:phosphorelay signal transduction system"/>
    <property type="evidence" value="ECO:0007669"/>
    <property type="project" value="InterPro"/>
</dbReference>
<dbReference type="RefSeq" id="WP_231447525.1">
    <property type="nucleotide sequence ID" value="NZ_JAJOMB010000018.1"/>
</dbReference>
<dbReference type="SMART" id="SM00862">
    <property type="entry name" value="Trans_reg_C"/>
    <property type="match status" value="1"/>
</dbReference>
<dbReference type="AlphaFoldDB" id="A0A9X1T2K8"/>
<dbReference type="Pfam" id="PF13424">
    <property type="entry name" value="TPR_12"/>
    <property type="match status" value="1"/>
</dbReference>
<dbReference type="InterPro" id="IPR016032">
    <property type="entry name" value="Sig_transdc_resp-reg_C-effctor"/>
</dbReference>
<dbReference type="SMART" id="SM01043">
    <property type="entry name" value="BTAD"/>
    <property type="match status" value="1"/>
</dbReference>
<feature type="compositionally biased region" description="Low complexity" evidence="4">
    <location>
        <begin position="255"/>
        <end position="273"/>
    </location>
</feature>
<evidence type="ECO:0000256" key="2">
    <source>
        <dbReference type="ARBA" id="ARBA00023125"/>
    </source>
</evidence>
<reference evidence="6" key="1">
    <citation type="submission" date="2021-11" db="EMBL/GenBank/DDBJ databases">
        <title>Streptomyces corallinus and Kineosporia corallina sp. nov., two new coral-derived marine actinobacteria.</title>
        <authorList>
            <person name="Buangrab K."/>
            <person name="Sutthacheep M."/>
            <person name="Yeemin T."/>
            <person name="Harunari E."/>
            <person name="Igarashi Y."/>
            <person name="Sripreechasak P."/>
            <person name="Kanchanasin P."/>
            <person name="Tanasupawat S."/>
            <person name="Phongsopitanun W."/>
        </authorList>
    </citation>
    <scope>NUCLEOTIDE SEQUENCE</scope>
    <source>
        <strain evidence="6">JCM 31032</strain>
    </source>
</reference>
<feature type="domain" description="OmpR/PhoB-type" evidence="5">
    <location>
        <begin position="1"/>
        <end position="97"/>
    </location>
</feature>
<dbReference type="Gene3D" id="1.25.40.10">
    <property type="entry name" value="Tetratricopeptide repeat domain"/>
    <property type="match status" value="2"/>
</dbReference>
<feature type="DNA-binding region" description="OmpR/PhoB-type" evidence="3">
    <location>
        <begin position="1"/>
        <end position="97"/>
    </location>
</feature>
<name>A0A9X1T2K8_9ACTN</name>
<protein>
    <submittedName>
        <fullName evidence="6">Tetratricopeptide repeat protein</fullName>
    </submittedName>
</protein>
<gene>
    <name evidence="6" type="ORF">LR394_27880</name>
</gene>
<dbReference type="Pfam" id="PF00486">
    <property type="entry name" value="Trans_reg_C"/>
    <property type="match status" value="1"/>
</dbReference>
<comment type="similarity">
    <text evidence="1">Belongs to the AfsR/DnrI/RedD regulatory family.</text>
</comment>
<dbReference type="SUPFAM" id="SSF46894">
    <property type="entry name" value="C-terminal effector domain of the bipartite response regulators"/>
    <property type="match status" value="1"/>
</dbReference>
<dbReference type="InterPro" id="IPR002182">
    <property type="entry name" value="NB-ARC"/>
</dbReference>
<dbReference type="SUPFAM" id="SSF48452">
    <property type="entry name" value="TPR-like"/>
    <property type="match status" value="2"/>
</dbReference>
<feature type="region of interest" description="Disordered" evidence="4">
    <location>
        <begin position="253"/>
        <end position="287"/>
    </location>
</feature>
<dbReference type="InterPro" id="IPR011990">
    <property type="entry name" value="TPR-like_helical_dom_sf"/>
</dbReference>